<dbReference type="Gene3D" id="3.90.1310.10">
    <property type="entry name" value="Penicillin-binding protein 2a (Domain 2)"/>
    <property type="match status" value="1"/>
</dbReference>
<dbReference type="EMBL" id="CBIT010000060">
    <property type="protein sequence ID" value="CDE30678.1"/>
    <property type="molecule type" value="Genomic_DNA"/>
</dbReference>
<dbReference type="PROSITE" id="PS51178">
    <property type="entry name" value="PASTA"/>
    <property type="match status" value="1"/>
</dbReference>
<dbReference type="SUPFAM" id="SSF54184">
    <property type="entry name" value="Penicillin-binding protein 2x (pbp-2x), c-terminal domain"/>
    <property type="match status" value="1"/>
</dbReference>
<dbReference type="GO" id="GO:0071555">
    <property type="term" value="P:cell wall organization"/>
    <property type="evidence" value="ECO:0007669"/>
    <property type="project" value="TreeGrafter"/>
</dbReference>
<dbReference type="GO" id="GO:0004180">
    <property type="term" value="F:carboxypeptidase activity"/>
    <property type="evidence" value="ECO:0007669"/>
    <property type="project" value="UniProtKB-KW"/>
</dbReference>
<dbReference type="InterPro" id="IPR001460">
    <property type="entry name" value="PCN-bd_Tpept"/>
</dbReference>
<gene>
    <name evidence="5" type="ORF">BN741_00779</name>
</gene>
<dbReference type="InterPro" id="IPR050515">
    <property type="entry name" value="Beta-lactam/transpept"/>
</dbReference>
<organism evidence="5">
    <name type="scientific">Leyella stercorea CAG:629</name>
    <dbReference type="NCBI Taxonomy" id="1263103"/>
    <lineage>
        <taxon>Bacteria</taxon>
        <taxon>Pseudomonadati</taxon>
        <taxon>Bacteroidota</taxon>
        <taxon>Bacteroidia</taxon>
        <taxon>Bacteroidales</taxon>
        <taxon>Prevotellaceae</taxon>
        <taxon>Leyella</taxon>
    </lineage>
</organism>
<sequence>MSKFDSKKVMPRYSFLAILMTLVAITVVGKTLYIMTAKRAFWEEVADRVKVDSLKTLPIRGNILSCDGQLMASSLPQYNIFMDFVALREAKKDTLFEQKLDSICMGLNAIFPDRSAEEFKKHLMEGFEKNKRHWPIWNRRINYSTFSEVKSLPVFNLSKNQSGFHWDEHNARKLAYGSLAGRTIGKMYGAKDTAQCGLELSYDSLLRGEEGIRHRRKVLNKYLDIVDTPPVNGADIVTTIDVSMQDLAERALLKELRLINANVGVAIVMEVKTGDVKAIVNMTKCADDDYHEIKNHAISDLLEPGSVFKTASIMVALDDGVVDTTYRVETAGGVWPMYGREMKDHNWRRGGYGMLTLPQTLMVSSNIGVSRIIDDHYHNTPEKYVQGIYRLGLADDLHIPLQGASPARIRMPKKDARGKQYVNWSKTTLPWMSIGYETQVPPISTLTFYNAIANGGKMMAPRFVKAVMKDGVVIKEFEPVVLRERIAKETTIKKITTILEHVVSQGLGKKAGSQSFLVAGKTGTAQISKGAAGYKSGQMNYLLSFAGFFPAYEPRYSCIVCIQKSGLPASGGGMSGVVFHDIAEGIMAQSLKLEATDARDSLSVLIPQVKNGNMLAASYVLDHLGIKQQSNWDGSYLNGNPIWGHALESSGKTIALHRVPEVDKNTMPDVHGMGAKDAVYLIESRGVKVKLNGRGKVMEQSIGAGQHIKKGMVCSLRLG</sequence>
<dbReference type="PANTHER" id="PTHR30627">
    <property type="entry name" value="PEPTIDOGLYCAN D,D-TRANSPEPTIDASE"/>
    <property type="match status" value="1"/>
</dbReference>
<proteinExistence type="predicted"/>
<keyword evidence="3" id="KW-0472">Membrane</keyword>
<accession>R7GVB2</accession>
<dbReference type="Gene3D" id="3.40.710.10">
    <property type="entry name" value="DD-peptidase/beta-lactamase superfamily"/>
    <property type="match status" value="1"/>
</dbReference>
<dbReference type="CDD" id="cd06575">
    <property type="entry name" value="PASTA_Pbp2x-like_2"/>
    <property type="match status" value="1"/>
</dbReference>
<dbReference type="SUPFAM" id="SSF56601">
    <property type="entry name" value="beta-lactamase/transpeptidase-like"/>
    <property type="match status" value="1"/>
</dbReference>
<keyword evidence="2" id="KW-0645">Protease</keyword>
<comment type="subcellular location">
    <subcellularLocation>
        <location evidence="1">Membrane</location>
    </subcellularLocation>
</comment>
<evidence type="ECO:0000256" key="1">
    <source>
        <dbReference type="ARBA" id="ARBA00004370"/>
    </source>
</evidence>
<keyword evidence="2" id="KW-0121">Carboxypeptidase</keyword>
<dbReference type="SUPFAM" id="SSF56519">
    <property type="entry name" value="Penicillin binding protein dimerisation domain"/>
    <property type="match status" value="1"/>
</dbReference>
<dbReference type="Pfam" id="PF00905">
    <property type="entry name" value="Transpeptidase"/>
    <property type="match status" value="1"/>
</dbReference>
<feature type="domain" description="PASTA" evidence="4">
    <location>
        <begin position="661"/>
        <end position="719"/>
    </location>
</feature>
<dbReference type="InterPro" id="IPR012338">
    <property type="entry name" value="Beta-lactam/transpept-like"/>
</dbReference>
<evidence type="ECO:0000256" key="2">
    <source>
        <dbReference type="ARBA" id="ARBA00022645"/>
    </source>
</evidence>
<evidence type="ECO:0000256" key="3">
    <source>
        <dbReference type="ARBA" id="ARBA00023136"/>
    </source>
</evidence>
<dbReference type="AlphaFoldDB" id="R7GVB2"/>
<dbReference type="GO" id="GO:0008658">
    <property type="term" value="F:penicillin binding"/>
    <property type="evidence" value="ECO:0007669"/>
    <property type="project" value="InterPro"/>
</dbReference>
<protein>
    <submittedName>
        <fullName evidence="5">Penicillin-binding protein transpeptidase domain protein</fullName>
    </submittedName>
</protein>
<dbReference type="RefSeq" id="WP_022430027.1">
    <property type="nucleotide sequence ID" value="NZ_FR899227.1"/>
</dbReference>
<dbReference type="Gene3D" id="3.30.450.330">
    <property type="match status" value="1"/>
</dbReference>
<reference evidence="5" key="1">
    <citation type="submission" date="2012-11" db="EMBL/GenBank/DDBJ databases">
        <title>Dependencies among metagenomic species, viruses, plasmids and units of genetic variation.</title>
        <authorList>
            <person name="Nielsen H.B."/>
            <person name="Almeida M."/>
            <person name="Juncker A.S."/>
            <person name="Rasmussen S."/>
            <person name="Li J."/>
            <person name="Sunagawa S."/>
            <person name="Plichta D."/>
            <person name="Gautier L."/>
            <person name="Le Chatelier E."/>
            <person name="Peletier E."/>
            <person name="Bonde I."/>
            <person name="Nielsen T."/>
            <person name="Manichanh C."/>
            <person name="Arumugam M."/>
            <person name="Batto J."/>
            <person name="Santos M.B.Q.D."/>
            <person name="Blom N."/>
            <person name="Borruel N."/>
            <person name="Burgdorf K.S."/>
            <person name="Boumezbeur F."/>
            <person name="Casellas F."/>
            <person name="Dore J."/>
            <person name="Guarner F."/>
            <person name="Hansen T."/>
            <person name="Hildebrand F."/>
            <person name="Kaas R.S."/>
            <person name="Kennedy S."/>
            <person name="Kristiansen K."/>
            <person name="Kultima J.R."/>
            <person name="Leonard P."/>
            <person name="Levenez F."/>
            <person name="Lund O."/>
            <person name="Moumen B."/>
            <person name="Le Paslier D."/>
            <person name="Pons N."/>
            <person name="Pedersen O."/>
            <person name="Prifti E."/>
            <person name="Qin J."/>
            <person name="Raes J."/>
            <person name="Tap J."/>
            <person name="Tims S."/>
            <person name="Ussery D.W."/>
            <person name="Yamada T."/>
            <person name="MetaHit consortium"/>
            <person name="Renault P."/>
            <person name="Sicheritz-Ponten T."/>
            <person name="Bork P."/>
            <person name="Wang J."/>
            <person name="Brunak S."/>
            <person name="Ehrlich S.D."/>
        </authorList>
    </citation>
    <scope>NUCLEOTIDE SEQUENCE [LARGE SCALE GENOMIC DNA]</scope>
</reference>
<dbReference type="STRING" id="1263103.BN741_00779"/>
<dbReference type="Pfam" id="PF03793">
    <property type="entry name" value="PASTA"/>
    <property type="match status" value="1"/>
</dbReference>
<dbReference type="InterPro" id="IPR036138">
    <property type="entry name" value="PBP_dimer_sf"/>
</dbReference>
<keyword evidence="2" id="KW-0378">Hydrolase</keyword>
<dbReference type="Pfam" id="PF03717">
    <property type="entry name" value="PBP_dimer"/>
    <property type="match status" value="1"/>
</dbReference>
<evidence type="ECO:0000259" key="4">
    <source>
        <dbReference type="PROSITE" id="PS51178"/>
    </source>
</evidence>
<evidence type="ECO:0000313" key="5">
    <source>
        <dbReference type="EMBL" id="CDE30678.1"/>
    </source>
</evidence>
<dbReference type="InterPro" id="IPR005543">
    <property type="entry name" value="PASTA_dom"/>
</dbReference>
<dbReference type="GO" id="GO:0005886">
    <property type="term" value="C:plasma membrane"/>
    <property type="evidence" value="ECO:0007669"/>
    <property type="project" value="TreeGrafter"/>
</dbReference>
<dbReference type="PANTHER" id="PTHR30627:SF1">
    <property type="entry name" value="PEPTIDOGLYCAN D,D-TRANSPEPTIDASE FTSI"/>
    <property type="match status" value="1"/>
</dbReference>
<comment type="caution">
    <text evidence="5">The sequence shown here is derived from an EMBL/GenBank/DDBJ whole genome shotgun (WGS) entry which is preliminary data.</text>
</comment>
<name>R7GVB2_9BACT</name>
<dbReference type="Proteomes" id="UP000018072">
    <property type="component" value="Unassembled WGS sequence"/>
</dbReference>
<dbReference type="InterPro" id="IPR005311">
    <property type="entry name" value="PBP_dimer"/>
</dbReference>